<keyword evidence="5" id="KW-0560">Oxidoreductase</keyword>
<dbReference type="PRINTS" id="PR00420">
    <property type="entry name" value="RNGMNOXGNASE"/>
</dbReference>
<dbReference type="InterPro" id="IPR050641">
    <property type="entry name" value="RIFMO-like"/>
</dbReference>
<organism evidence="5 6">
    <name type="scientific">Microbispora maris</name>
    <dbReference type="NCBI Taxonomy" id="3144104"/>
    <lineage>
        <taxon>Bacteria</taxon>
        <taxon>Bacillati</taxon>
        <taxon>Actinomycetota</taxon>
        <taxon>Actinomycetes</taxon>
        <taxon>Streptosporangiales</taxon>
        <taxon>Streptosporangiaceae</taxon>
        <taxon>Microbispora</taxon>
    </lineage>
</organism>
<evidence type="ECO:0000313" key="5">
    <source>
        <dbReference type="EMBL" id="MEN3537524.1"/>
    </source>
</evidence>
<dbReference type="Gene3D" id="3.50.50.60">
    <property type="entry name" value="FAD/NAD(P)-binding domain"/>
    <property type="match status" value="2"/>
</dbReference>
<evidence type="ECO:0000256" key="3">
    <source>
        <dbReference type="ARBA" id="ARBA00022827"/>
    </source>
</evidence>
<dbReference type="InterPro" id="IPR002938">
    <property type="entry name" value="FAD-bd"/>
</dbReference>
<comment type="caution">
    <text evidence="5">The sequence shown here is derived from an EMBL/GenBank/DDBJ whole genome shotgun (WGS) entry which is preliminary data.</text>
</comment>
<dbReference type="GO" id="GO:0004497">
    <property type="term" value="F:monooxygenase activity"/>
    <property type="evidence" value="ECO:0007669"/>
    <property type="project" value="UniProtKB-KW"/>
</dbReference>
<evidence type="ECO:0000259" key="4">
    <source>
        <dbReference type="Pfam" id="PF01494"/>
    </source>
</evidence>
<keyword evidence="6" id="KW-1185">Reference proteome</keyword>
<accession>A0ABV0AQG8</accession>
<feature type="domain" description="FAD-binding" evidence="4">
    <location>
        <begin position="4"/>
        <end position="356"/>
    </location>
</feature>
<dbReference type="Pfam" id="PF21274">
    <property type="entry name" value="Rng_hyd_C"/>
    <property type="match status" value="1"/>
</dbReference>
<keyword evidence="3" id="KW-0274">FAD</keyword>
<evidence type="ECO:0000256" key="2">
    <source>
        <dbReference type="ARBA" id="ARBA00022630"/>
    </source>
</evidence>
<keyword evidence="2" id="KW-0285">Flavoprotein</keyword>
<dbReference type="InterPro" id="IPR036188">
    <property type="entry name" value="FAD/NAD-bd_sf"/>
</dbReference>
<dbReference type="RefSeq" id="WP_346227484.1">
    <property type="nucleotide sequence ID" value="NZ_JBDJAW010000016.1"/>
</dbReference>
<evidence type="ECO:0000256" key="1">
    <source>
        <dbReference type="ARBA" id="ARBA00001974"/>
    </source>
</evidence>
<name>A0ABV0AQG8_9ACTN</name>
<dbReference type="PANTHER" id="PTHR43004:SF19">
    <property type="entry name" value="BINDING MONOOXYGENASE, PUTATIVE (JCVI)-RELATED"/>
    <property type="match status" value="1"/>
</dbReference>
<reference evidence="5 6" key="1">
    <citation type="submission" date="2024-05" db="EMBL/GenBank/DDBJ databases">
        <title>Microbispora sp.ZYX-F-249.</title>
        <authorList>
            <person name="Xie H."/>
        </authorList>
    </citation>
    <scope>NUCLEOTIDE SEQUENCE [LARGE SCALE GENOMIC DNA]</scope>
    <source>
        <strain evidence="5 6">ZYX-F-249</strain>
    </source>
</reference>
<keyword evidence="5" id="KW-0503">Monooxygenase</keyword>
<dbReference type="Pfam" id="PF01494">
    <property type="entry name" value="FAD_binding_3"/>
    <property type="match status" value="1"/>
</dbReference>
<dbReference type="SUPFAM" id="SSF51905">
    <property type="entry name" value="FAD/NAD(P)-binding domain"/>
    <property type="match status" value="1"/>
</dbReference>
<dbReference type="Proteomes" id="UP001447516">
    <property type="component" value="Unassembled WGS sequence"/>
</dbReference>
<proteinExistence type="predicted"/>
<evidence type="ECO:0000313" key="6">
    <source>
        <dbReference type="Proteomes" id="UP001447516"/>
    </source>
</evidence>
<sequence>MTEDVVIAGAGPNGLMLACELSLAGVRPTVLDRLPGRTQENRANGLVGQVVRALDRRGLYERLSGSAEPPRPSPAFVFGAMPLDLSRLGDNSMYGLPVPQRRIEQVLEERALELGVEIRRGHELTGLSQDEDGVTAEIAGPGGGYRLRSRYLVGADGGHSVTRKLCGIGFPGVTRDGSTSRGGHVTVPAELIDPVTGGLNVPGYGPIPPFMHHRTDHGLFVYAPFPTGTLVHTTEWNENGDDQPMSLDELRRSIRRVLGADLPIGPPEGEGPHQLRRLTGGNTRLAERFRDHRVLLLGDAAHVHSAIGGPGLNLGLQDAINLGWKLAAEIHGWAPPGLLDSYETERRPAAERVVMHTQAQSALIAPGPEVTALRALFGELLRDERTVKHIADLMSGADIRYDLEGSHPLTGRPAPDLVLETETGSVRLAELTRTARPLLLDLTPGAALAGALHGRHDRVGLVTAKPGREGLPTALLLRPDCYVAWASDSPNPDMKELDTLRAALASAFGTAR</sequence>
<dbReference type="PANTHER" id="PTHR43004">
    <property type="entry name" value="TRK SYSTEM POTASSIUM UPTAKE PROTEIN"/>
    <property type="match status" value="1"/>
</dbReference>
<comment type="cofactor">
    <cofactor evidence="1">
        <name>FAD</name>
        <dbReference type="ChEBI" id="CHEBI:57692"/>
    </cofactor>
</comment>
<dbReference type="Gene3D" id="3.40.30.120">
    <property type="match status" value="1"/>
</dbReference>
<protein>
    <submittedName>
        <fullName evidence="5">FAD-dependent monooxygenase</fullName>
    </submittedName>
</protein>
<dbReference type="EMBL" id="JBDJAW010000016">
    <property type="protein sequence ID" value="MEN3537524.1"/>
    <property type="molecule type" value="Genomic_DNA"/>
</dbReference>
<gene>
    <name evidence="5" type="ORF">AAH991_20600</name>
</gene>